<dbReference type="InterPro" id="IPR012347">
    <property type="entry name" value="Ferritin-like"/>
</dbReference>
<dbReference type="AlphaFoldDB" id="A0A4U0FGA0"/>
<accession>A0A4U0FGA0</accession>
<evidence type="ECO:0000256" key="3">
    <source>
        <dbReference type="ARBA" id="ARBA00024344"/>
    </source>
</evidence>
<comment type="similarity">
    <text evidence="3">Belongs to the CotF family.</text>
</comment>
<name>A0A4U0FGA0_9BACL</name>
<keyword evidence="4" id="KW-0946">Virion</keyword>
<dbReference type="GO" id="GO:0030435">
    <property type="term" value="P:sporulation resulting in formation of a cellular spore"/>
    <property type="evidence" value="ECO:0007669"/>
    <property type="project" value="UniProtKB-KW"/>
</dbReference>
<evidence type="ECO:0000313" key="5">
    <source>
        <dbReference type="Proteomes" id="UP000309673"/>
    </source>
</evidence>
<keyword evidence="5" id="KW-1185">Reference proteome</keyword>
<reference evidence="4 5" key="1">
    <citation type="submission" date="2019-04" db="EMBL/GenBank/DDBJ databases">
        <title>Cohnella sp. nov., isolated from soil.</title>
        <authorList>
            <person name="Kim W."/>
        </authorList>
    </citation>
    <scope>NUCLEOTIDE SEQUENCE [LARGE SCALE GENOMIC DNA]</scope>
    <source>
        <strain evidence="4 5">CAU 1483</strain>
    </source>
</reference>
<sequence>MNWLVENLTGLNVMTDQVIALDLNMAAKSGIHMYAAAATESATPEVKATLIRHLNESIDFQEKITAYLMQRGFYHPYNMQEQVQLDRMNVQTALQLPS</sequence>
<comment type="subcellular location">
    <subcellularLocation>
        <location evidence="2">Spore coat</location>
    </subcellularLocation>
</comment>
<keyword evidence="1" id="KW-0749">Sporulation</keyword>
<dbReference type="Proteomes" id="UP000309673">
    <property type="component" value="Unassembled WGS sequence"/>
</dbReference>
<dbReference type="Pfam" id="PF07875">
    <property type="entry name" value="Coat_F"/>
    <property type="match status" value="1"/>
</dbReference>
<evidence type="ECO:0000256" key="2">
    <source>
        <dbReference type="ARBA" id="ARBA00024325"/>
    </source>
</evidence>
<dbReference type="Gene3D" id="1.20.1260.10">
    <property type="match status" value="1"/>
</dbReference>
<dbReference type="InterPro" id="IPR012851">
    <property type="entry name" value="Spore_coat_CotF-like"/>
</dbReference>
<dbReference type="OrthoDB" id="1930261at2"/>
<dbReference type="EMBL" id="SUPK01000001">
    <property type="protein sequence ID" value="TJY43947.1"/>
    <property type="molecule type" value="Genomic_DNA"/>
</dbReference>
<comment type="caution">
    <text evidence="4">The sequence shown here is derived from an EMBL/GenBank/DDBJ whole genome shotgun (WGS) entry which is preliminary data.</text>
</comment>
<proteinExistence type="inferred from homology"/>
<keyword evidence="4" id="KW-0167">Capsid protein</keyword>
<protein>
    <submittedName>
        <fullName evidence="4">Spore coat protein</fullName>
    </submittedName>
</protein>
<gene>
    <name evidence="4" type="ORF">E5161_00660</name>
</gene>
<evidence type="ECO:0000313" key="4">
    <source>
        <dbReference type="EMBL" id="TJY43947.1"/>
    </source>
</evidence>
<dbReference type="PANTHER" id="PTHR39183">
    <property type="entry name" value="SPORE COAT PROTEIN F-LIKE PROTEIN YHCQ"/>
    <property type="match status" value="1"/>
</dbReference>
<dbReference type="RefSeq" id="WP_136775668.1">
    <property type="nucleotide sequence ID" value="NZ_SUPK01000001.1"/>
</dbReference>
<evidence type="ECO:0000256" key="1">
    <source>
        <dbReference type="ARBA" id="ARBA00022969"/>
    </source>
</evidence>
<dbReference type="PANTHER" id="PTHR39183:SF1">
    <property type="entry name" value="SPORE COAT PROTEIN F-LIKE PROTEIN YHCQ"/>
    <property type="match status" value="1"/>
</dbReference>
<organism evidence="4 5">
    <name type="scientific">Cohnella pontilimi</name>
    <dbReference type="NCBI Taxonomy" id="2564100"/>
    <lineage>
        <taxon>Bacteria</taxon>
        <taxon>Bacillati</taxon>
        <taxon>Bacillota</taxon>
        <taxon>Bacilli</taxon>
        <taxon>Bacillales</taxon>
        <taxon>Paenibacillaceae</taxon>
        <taxon>Cohnella</taxon>
    </lineage>
</organism>